<dbReference type="AlphaFoldDB" id="A0AAU8G1W7"/>
<gene>
    <name evidence="1" type="ORF">ABRQ22_03085</name>
</gene>
<proteinExistence type="predicted"/>
<protein>
    <submittedName>
        <fullName evidence="1">Uncharacterized protein</fullName>
    </submittedName>
</protein>
<reference evidence="1" key="1">
    <citation type="submission" date="2024-06" db="EMBL/GenBank/DDBJ databases">
        <title>Complete genome sequence of the cellulolytic actinobacterium, Cellulosimicrobium ES-005.</title>
        <authorList>
            <person name="Matthews C.T."/>
            <person name="Underwood K.D."/>
            <person name="Ghanchi K.M."/>
            <person name="Fields S.D."/>
            <person name="Gardner S.G."/>
        </authorList>
    </citation>
    <scope>NUCLEOTIDE SEQUENCE</scope>
    <source>
        <strain evidence="1">ES-005</strain>
    </source>
</reference>
<organism evidence="1">
    <name type="scientific">Cellulosimicrobium sp. ES-005</name>
    <dbReference type="NCBI Taxonomy" id="3163031"/>
    <lineage>
        <taxon>Bacteria</taxon>
        <taxon>Bacillati</taxon>
        <taxon>Actinomycetota</taxon>
        <taxon>Actinomycetes</taxon>
        <taxon>Micrococcales</taxon>
        <taxon>Promicromonosporaceae</taxon>
        <taxon>Cellulosimicrobium</taxon>
    </lineage>
</organism>
<sequence length="374" mass="39212">MTEGRDVADAFPGGTPVRLTVTCRTTRRGGGRRHPVLILPDWSVRTPHDLDLERIAVAMGGYVSCVELADHLVPALREAWLRRRRVVAPEVRPAGRGTWAVRDAVRGCACAGRTYATAGLAAQHLREAGHWARRDDLPERRLAALLTAFDAAARPVGRSAEAVGAVGRPGLERLWDAGVHPARVAAIHAELGIDGRLPESVYLAVATGQVTSAWLHQFADLGPETLAWAATTSAPDEDDGSRRAWLDAGASREAVLALLGGPYGVPHARVLAALLDVSITHAATTLAGWVDAGCAPSPAAIARAARAGGAARPVPPSAAIDSVLTAASAARPDRTQVGLLLVALQSRPATLAVVRRGVSTLDEYLTLTTDRGGD</sequence>
<name>A0AAU8G1W7_9MICO</name>
<evidence type="ECO:0000313" key="1">
    <source>
        <dbReference type="EMBL" id="XCH30682.1"/>
    </source>
</evidence>
<dbReference type="RefSeq" id="WP_353708535.1">
    <property type="nucleotide sequence ID" value="NZ_CP159290.1"/>
</dbReference>
<dbReference type="EMBL" id="CP159290">
    <property type="protein sequence ID" value="XCH30682.1"/>
    <property type="molecule type" value="Genomic_DNA"/>
</dbReference>
<accession>A0AAU8G1W7</accession>